<protein>
    <recommendedName>
        <fullName evidence="11">Sulfate exporter family transporter</fullName>
    </recommendedName>
</protein>
<dbReference type="PANTHER" id="PTHR30106">
    <property type="entry name" value="INNER MEMBRANE PROTEIN YEIH-RELATED"/>
    <property type="match status" value="1"/>
</dbReference>
<reference evidence="9 10" key="1">
    <citation type="submission" date="2016-02" db="EMBL/GenBank/DDBJ databases">
        <title>Genome sequence of Clostridium tepidiprofundi DSM 19306.</title>
        <authorList>
            <person name="Poehlein A."/>
            <person name="Daniel R."/>
        </authorList>
    </citation>
    <scope>NUCLEOTIDE SEQUENCE [LARGE SCALE GENOMIC DNA]</scope>
    <source>
        <strain evidence="9 10">DSM 19306</strain>
    </source>
</reference>
<feature type="transmembrane region" description="Helical" evidence="8">
    <location>
        <begin position="331"/>
        <end position="351"/>
    </location>
</feature>
<feature type="transmembrane region" description="Helical" evidence="8">
    <location>
        <begin position="357"/>
        <end position="377"/>
    </location>
</feature>
<evidence type="ECO:0000256" key="6">
    <source>
        <dbReference type="ARBA" id="ARBA00023136"/>
    </source>
</evidence>
<evidence type="ECO:0000313" key="9">
    <source>
        <dbReference type="EMBL" id="KYH34020.1"/>
    </source>
</evidence>
<name>A0A151B2J3_9CLOT</name>
<keyword evidence="4 8" id="KW-0812">Transmembrane</keyword>
<dbReference type="EMBL" id="LTBA01000028">
    <property type="protein sequence ID" value="KYH34020.1"/>
    <property type="molecule type" value="Genomic_DNA"/>
</dbReference>
<feature type="transmembrane region" description="Helical" evidence="8">
    <location>
        <begin position="187"/>
        <end position="209"/>
    </location>
</feature>
<evidence type="ECO:0000256" key="8">
    <source>
        <dbReference type="SAM" id="Phobius"/>
    </source>
</evidence>
<evidence type="ECO:0000256" key="3">
    <source>
        <dbReference type="ARBA" id="ARBA00022475"/>
    </source>
</evidence>
<comment type="caution">
    <text evidence="9">The sequence shown here is derived from an EMBL/GenBank/DDBJ whole genome shotgun (WGS) entry which is preliminary data.</text>
</comment>
<feature type="transmembrane region" description="Helical" evidence="8">
    <location>
        <begin position="156"/>
        <end position="175"/>
    </location>
</feature>
<sequence length="409" mass="43663">MRLHMKNYKKIIPGVIFVLIISIISILINDSLKSYINLEALTIAIILGIAYNNTVGTQDVFKGGIKFSLKKLLKVGIVLLGFNLNIKEVLNLGLKILVMVLIYVPTALILSYVLGKIFKVDKKLSTLIGVGSCICGASAIVAMTPCINASDDDSVVAVSIVSFLGAIGVLIYSAVAVSGLNLTPIQYGIWAGISLHGVAHALAAAFALGNVSGQIGTIVKMTRVIMLVPVSIILGLIFARVDDKQSQDSIGVYDEKYKYSKKSDIIKAGRADEIAAGQAMKTRKLGQINQASEVGQAKKVEVGQAGQSNEANKQNREGQARKERKAKKAKFPMYVIYFILAGIINSLGIIPASITSLFVHVSSILILMAMTAMGLSVHFKSIVNKGIKAMIIGTILFSILSTGSLLAII</sequence>
<dbReference type="Proteomes" id="UP000075531">
    <property type="component" value="Unassembled WGS sequence"/>
</dbReference>
<evidence type="ECO:0000256" key="7">
    <source>
        <dbReference type="SAM" id="MobiDB-lite"/>
    </source>
</evidence>
<keyword evidence="10" id="KW-1185">Reference proteome</keyword>
<dbReference type="STRING" id="1121338.CLTEP_20210"/>
<comment type="similarity">
    <text evidence="2">Belongs to the UPF0324 family.</text>
</comment>
<keyword evidence="5 8" id="KW-1133">Transmembrane helix</keyword>
<feature type="transmembrane region" description="Helical" evidence="8">
    <location>
        <begin position="127"/>
        <end position="150"/>
    </location>
</feature>
<feature type="transmembrane region" description="Helical" evidence="8">
    <location>
        <begin position="221"/>
        <end position="239"/>
    </location>
</feature>
<feature type="region of interest" description="Disordered" evidence="7">
    <location>
        <begin position="301"/>
        <end position="324"/>
    </location>
</feature>
<feature type="transmembrane region" description="Helical" evidence="8">
    <location>
        <begin position="12"/>
        <end position="28"/>
    </location>
</feature>
<proteinExistence type="inferred from homology"/>
<feature type="transmembrane region" description="Helical" evidence="8">
    <location>
        <begin position="96"/>
        <end position="115"/>
    </location>
</feature>
<dbReference type="OrthoDB" id="9811391at2"/>
<dbReference type="PATRIC" id="fig|1121338.3.peg.2105"/>
<keyword evidence="3" id="KW-1003">Cell membrane</keyword>
<dbReference type="AlphaFoldDB" id="A0A151B2J3"/>
<feature type="transmembrane region" description="Helical" evidence="8">
    <location>
        <begin position="34"/>
        <end position="51"/>
    </location>
</feature>
<gene>
    <name evidence="9" type="ORF">CLTEP_20210</name>
</gene>
<evidence type="ECO:0000256" key="5">
    <source>
        <dbReference type="ARBA" id="ARBA00022989"/>
    </source>
</evidence>
<dbReference type="PANTHER" id="PTHR30106:SF2">
    <property type="entry name" value="UPF0324 INNER MEMBRANE PROTEIN YEIH"/>
    <property type="match status" value="1"/>
</dbReference>
<comment type="subcellular location">
    <subcellularLocation>
        <location evidence="1">Cell membrane</location>
        <topology evidence="1">Multi-pass membrane protein</topology>
    </subcellularLocation>
</comment>
<accession>A0A151B2J3</accession>
<dbReference type="RefSeq" id="WP_066826313.1">
    <property type="nucleotide sequence ID" value="NZ_LTBA01000028.1"/>
</dbReference>
<evidence type="ECO:0008006" key="11">
    <source>
        <dbReference type="Google" id="ProtNLM"/>
    </source>
</evidence>
<organism evidence="9 10">
    <name type="scientific">Clostridium tepidiprofundi DSM 19306</name>
    <dbReference type="NCBI Taxonomy" id="1121338"/>
    <lineage>
        <taxon>Bacteria</taxon>
        <taxon>Bacillati</taxon>
        <taxon>Bacillota</taxon>
        <taxon>Clostridia</taxon>
        <taxon>Eubacteriales</taxon>
        <taxon>Clostridiaceae</taxon>
        <taxon>Clostridium</taxon>
    </lineage>
</organism>
<evidence type="ECO:0000256" key="2">
    <source>
        <dbReference type="ARBA" id="ARBA00007977"/>
    </source>
</evidence>
<evidence type="ECO:0000256" key="1">
    <source>
        <dbReference type="ARBA" id="ARBA00004651"/>
    </source>
</evidence>
<evidence type="ECO:0000313" key="10">
    <source>
        <dbReference type="Proteomes" id="UP000075531"/>
    </source>
</evidence>
<dbReference type="InterPro" id="IPR018383">
    <property type="entry name" value="UPF0324_pro"/>
</dbReference>
<feature type="transmembrane region" description="Helical" evidence="8">
    <location>
        <begin position="389"/>
        <end position="408"/>
    </location>
</feature>
<keyword evidence="6 8" id="KW-0472">Membrane</keyword>
<evidence type="ECO:0000256" key="4">
    <source>
        <dbReference type="ARBA" id="ARBA00022692"/>
    </source>
</evidence>
<dbReference type="GO" id="GO:0005886">
    <property type="term" value="C:plasma membrane"/>
    <property type="evidence" value="ECO:0007669"/>
    <property type="project" value="UniProtKB-SubCell"/>
</dbReference>
<dbReference type="Pfam" id="PF03601">
    <property type="entry name" value="Cons_hypoth698"/>
    <property type="match status" value="2"/>
</dbReference>